<gene>
    <name evidence="6" type="ORF">CKO21_00165</name>
</gene>
<dbReference type="InterPro" id="IPR001647">
    <property type="entry name" value="HTH_TetR"/>
</dbReference>
<evidence type="ECO:0000256" key="3">
    <source>
        <dbReference type="ARBA" id="ARBA00023163"/>
    </source>
</evidence>
<dbReference type="SUPFAM" id="SSF48498">
    <property type="entry name" value="Tetracyclin repressor-like, C-terminal domain"/>
    <property type="match status" value="1"/>
</dbReference>
<dbReference type="AlphaFoldDB" id="A0A934QEE6"/>
<dbReference type="GO" id="GO:0000976">
    <property type="term" value="F:transcription cis-regulatory region binding"/>
    <property type="evidence" value="ECO:0007669"/>
    <property type="project" value="TreeGrafter"/>
</dbReference>
<keyword evidence="2 4" id="KW-0238">DNA-binding</keyword>
<keyword evidence="7" id="KW-1185">Reference proteome</keyword>
<dbReference type="SUPFAM" id="SSF46689">
    <property type="entry name" value="Homeodomain-like"/>
    <property type="match status" value="1"/>
</dbReference>
<dbReference type="PROSITE" id="PS50977">
    <property type="entry name" value="HTH_TETR_2"/>
    <property type="match status" value="1"/>
</dbReference>
<dbReference type="RefSeq" id="WP_051432334.1">
    <property type="nucleotide sequence ID" value="NZ_NRRE01000004.1"/>
</dbReference>
<dbReference type="PANTHER" id="PTHR30055:SF148">
    <property type="entry name" value="TETR-FAMILY TRANSCRIPTIONAL REGULATOR"/>
    <property type="match status" value="1"/>
</dbReference>
<evidence type="ECO:0000313" key="7">
    <source>
        <dbReference type="Proteomes" id="UP000778970"/>
    </source>
</evidence>
<name>A0A934QEE6_9PROT</name>
<keyword evidence="1" id="KW-0805">Transcription regulation</keyword>
<evidence type="ECO:0000256" key="1">
    <source>
        <dbReference type="ARBA" id="ARBA00023015"/>
    </source>
</evidence>
<reference evidence="6" key="1">
    <citation type="submission" date="2017-08" db="EMBL/GenBank/DDBJ databases">
        <authorList>
            <person name="Imhoff J.F."/>
            <person name="Rahn T."/>
            <person name="Kuenzel S."/>
            <person name="Neulinger S.C."/>
        </authorList>
    </citation>
    <scope>NUCLEOTIDE SEQUENCE</scope>
    <source>
        <strain evidence="6">DSM 9154</strain>
    </source>
</reference>
<dbReference type="Proteomes" id="UP000778970">
    <property type="component" value="Unassembled WGS sequence"/>
</dbReference>
<dbReference type="EMBL" id="NRRE01000004">
    <property type="protein sequence ID" value="MBK1695661.1"/>
    <property type="molecule type" value="Genomic_DNA"/>
</dbReference>
<dbReference type="Gene3D" id="1.10.357.10">
    <property type="entry name" value="Tetracycline Repressor, domain 2"/>
    <property type="match status" value="1"/>
</dbReference>
<protein>
    <submittedName>
        <fullName evidence="6">TetR family transcriptional regulator</fullName>
    </submittedName>
</protein>
<evidence type="ECO:0000256" key="4">
    <source>
        <dbReference type="PROSITE-ProRule" id="PRU00335"/>
    </source>
</evidence>
<dbReference type="InterPro" id="IPR009057">
    <property type="entry name" value="Homeodomain-like_sf"/>
</dbReference>
<keyword evidence="3" id="KW-0804">Transcription</keyword>
<dbReference type="Pfam" id="PF16859">
    <property type="entry name" value="TetR_C_11"/>
    <property type="match status" value="1"/>
</dbReference>
<feature type="DNA-binding region" description="H-T-H motif" evidence="4">
    <location>
        <begin position="52"/>
        <end position="71"/>
    </location>
</feature>
<feature type="domain" description="HTH tetR-type" evidence="5">
    <location>
        <begin position="29"/>
        <end position="89"/>
    </location>
</feature>
<dbReference type="PANTHER" id="PTHR30055">
    <property type="entry name" value="HTH-TYPE TRANSCRIPTIONAL REGULATOR RUTR"/>
    <property type="match status" value="1"/>
</dbReference>
<dbReference type="Gene3D" id="1.10.10.60">
    <property type="entry name" value="Homeodomain-like"/>
    <property type="match status" value="1"/>
</dbReference>
<evidence type="ECO:0000259" key="5">
    <source>
        <dbReference type="PROSITE" id="PS50977"/>
    </source>
</evidence>
<dbReference type="GO" id="GO:0003700">
    <property type="term" value="F:DNA-binding transcription factor activity"/>
    <property type="evidence" value="ECO:0007669"/>
    <property type="project" value="TreeGrafter"/>
</dbReference>
<comment type="caution">
    <text evidence="6">The sequence shown here is derived from an EMBL/GenBank/DDBJ whole genome shotgun (WGS) entry which is preliminary data.</text>
</comment>
<dbReference type="InterPro" id="IPR011075">
    <property type="entry name" value="TetR_C"/>
</dbReference>
<dbReference type="InterPro" id="IPR036271">
    <property type="entry name" value="Tet_transcr_reg_TetR-rel_C_sf"/>
</dbReference>
<reference evidence="6" key="2">
    <citation type="journal article" date="2020" name="Microorganisms">
        <title>Osmotic Adaptation and Compatible Solute Biosynthesis of Phototrophic Bacteria as Revealed from Genome Analyses.</title>
        <authorList>
            <person name="Imhoff J.F."/>
            <person name="Rahn T."/>
            <person name="Kunzel S."/>
            <person name="Keller A."/>
            <person name="Neulinger S.C."/>
        </authorList>
    </citation>
    <scope>NUCLEOTIDE SEQUENCE</scope>
    <source>
        <strain evidence="6">DSM 9154</strain>
    </source>
</reference>
<organism evidence="6 7">
    <name type="scientific">Rhodovibrio salinarum</name>
    <dbReference type="NCBI Taxonomy" id="1087"/>
    <lineage>
        <taxon>Bacteria</taxon>
        <taxon>Pseudomonadati</taxon>
        <taxon>Pseudomonadota</taxon>
        <taxon>Alphaproteobacteria</taxon>
        <taxon>Rhodospirillales</taxon>
        <taxon>Rhodovibrionaceae</taxon>
        <taxon>Rhodovibrio</taxon>
    </lineage>
</organism>
<proteinExistence type="predicted"/>
<dbReference type="InterPro" id="IPR050109">
    <property type="entry name" value="HTH-type_TetR-like_transc_reg"/>
</dbReference>
<accession>A0A934QEE6</accession>
<dbReference type="Pfam" id="PF00440">
    <property type="entry name" value="TetR_N"/>
    <property type="match status" value="1"/>
</dbReference>
<sequence>MIDAHKEICGMTRGVKRTGRRQAGRPRNETSRKAILDASFEILLGNGLKGFSIDAVSTRAGVPRSTIYRWWPSKGLLAFESFREAFGAELRFAQSEDSKRDMIELVRSLASALSGDAGRLAASIIAEAQQDPALQAQFLEEFSNPLRERSASVLRRGIVTGRFRHDLDVDRVIDAFVGATYLRLLFGLELDFTWADALADTLLRGCVQDDETP</sequence>
<evidence type="ECO:0000256" key="2">
    <source>
        <dbReference type="ARBA" id="ARBA00023125"/>
    </source>
</evidence>
<evidence type="ECO:0000313" key="6">
    <source>
        <dbReference type="EMBL" id="MBK1695661.1"/>
    </source>
</evidence>